<organism evidence="5 6">
    <name type="scientific">Neolewinella xylanilytica</name>
    <dbReference type="NCBI Taxonomy" id="1514080"/>
    <lineage>
        <taxon>Bacteria</taxon>
        <taxon>Pseudomonadati</taxon>
        <taxon>Bacteroidota</taxon>
        <taxon>Saprospiria</taxon>
        <taxon>Saprospirales</taxon>
        <taxon>Lewinellaceae</taxon>
        <taxon>Neolewinella</taxon>
    </lineage>
</organism>
<sequence length="192" mass="22613">MRHQLFNIDTALITDRCVVRRFREGDGKAFYKLLDNNRDYLLDHFPYLMAEAAKNRKDAESFVRECIAEWLLQRRYAMGVWHNETTELVGFVQVFNLDWGVPMGELGYFIDKELIRQGIMTEVLARVVRFAFLQLELDKLVIKTLVDNYASQRLARRVGFSREGDLRQEYRLPSGVLVDLMRFGFARETYGE</sequence>
<comment type="similarity">
    <text evidence="3">Belongs to the acetyltransferase family. RimJ subfamily.</text>
</comment>
<dbReference type="Pfam" id="PF13302">
    <property type="entry name" value="Acetyltransf_3"/>
    <property type="match status" value="1"/>
</dbReference>
<comment type="caution">
    <text evidence="5">The sequence shown here is derived from an EMBL/GenBank/DDBJ whole genome shotgun (WGS) entry which is preliminary data.</text>
</comment>
<evidence type="ECO:0000313" key="5">
    <source>
        <dbReference type="EMBL" id="PPK84105.1"/>
    </source>
</evidence>
<evidence type="ECO:0000256" key="1">
    <source>
        <dbReference type="ARBA" id="ARBA00022679"/>
    </source>
</evidence>
<dbReference type="PANTHER" id="PTHR43792">
    <property type="entry name" value="GNAT FAMILY, PUTATIVE (AFU_ORTHOLOGUE AFUA_3G00765)-RELATED-RELATED"/>
    <property type="match status" value="1"/>
</dbReference>
<feature type="domain" description="N-acetyltransferase" evidence="4">
    <location>
        <begin position="17"/>
        <end position="179"/>
    </location>
</feature>
<keyword evidence="2" id="KW-0012">Acyltransferase</keyword>
<keyword evidence="6" id="KW-1185">Reference proteome</keyword>
<protein>
    <submittedName>
        <fullName evidence="5">RimJ/RimL family protein N-acetyltransferase</fullName>
    </submittedName>
</protein>
<dbReference type="InterPro" id="IPR016181">
    <property type="entry name" value="Acyl_CoA_acyltransferase"/>
</dbReference>
<dbReference type="InterPro" id="IPR000182">
    <property type="entry name" value="GNAT_dom"/>
</dbReference>
<dbReference type="GO" id="GO:0016747">
    <property type="term" value="F:acyltransferase activity, transferring groups other than amino-acyl groups"/>
    <property type="evidence" value="ECO:0007669"/>
    <property type="project" value="InterPro"/>
</dbReference>
<name>A0A2S6I003_9BACT</name>
<dbReference type="PROSITE" id="PS51186">
    <property type="entry name" value="GNAT"/>
    <property type="match status" value="1"/>
</dbReference>
<proteinExistence type="inferred from homology"/>
<dbReference type="Proteomes" id="UP000237662">
    <property type="component" value="Unassembled WGS sequence"/>
</dbReference>
<dbReference type="RefSeq" id="WP_104421814.1">
    <property type="nucleotide sequence ID" value="NZ_PTJC01000009.1"/>
</dbReference>
<dbReference type="SUPFAM" id="SSF55729">
    <property type="entry name" value="Acyl-CoA N-acyltransferases (Nat)"/>
    <property type="match status" value="1"/>
</dbReference>
<evidence type="ECO:0000313" key="6">
    <source>
        <dbReference type="Proteomes" id="UP000237662"/>
    </source>
</evidence>
<dbReference type="OrthoDB" id="9811523at2"/>
<dbReference type="EMBL" id="PTJC01000009">
    <property type="protein sequence ID" value="PPK84105.1"/>
    <property type="molecule type" value="Genomic_DNA"/>
</dbReference>
<dbReference type="InterPro" id="IPR051531">
    <property type="entry name" value="N-acetyltransferase"/>
</dbReference>
<dbReference type="AlphaFoldDB" id="A0A2S6I003"/>
<gene>
    <name evidence="5" type="ORF">CLV84_4256</name>
</gene>
<accession>A0A2S6I003</accession>
<keyword evidence="1 5" id="KW-0808">Transferase</keyword>
<dbReference type="Gene3D" id="3.40.630.30">
    <property type="match status" value="1"/>
</dbReference>
<dbReference type="PANTHER" id="PTHR43792:SF8">
    <property type="entry name" value="[RIBOSOMAL PROTEIN US5]-ALANINE N-ACETYLTRANSFERASE"/>
    <property type="match status" value="1"/>
</dbReference>
<reference evidence="5 6" key="1">
    <citation type="submission" date="2018-02" db="EMBL/GenBank/DDBJ databases">
        <title>Genomic Encyclopedia of Archaeal and Bacterial Type Strains, Phase II (KMG-II): from individual species to whole genera.</title>
        <authorList>
            <person name="Goeker M."/>
        </authorList>
    </citation>
    <scope>NUCLEOTIDE SEQUENCE [LARGE SCALE GENOMIC DNA]</scope>
    <source>
        <strain evidence="5 6">DSM 29526</strain>
    </source>
</reference>
<evidence type="ECO:0000256" key="3">
    <source>
        <dbReference type="ARBA" id="ARBA00038502"/>
    </source>
</evidence>
<evidence type="ECO:0000256" key="2">
    <source>
        <dbReference type="ARBA" id="ARBA00023315"/>
    </source>
</evidence>
<evidence type="ECO:0000259" key="4">
    <source>
        <dbReference type="PROSITE" id="PS51186"/>
    </source>
</evidence>